<keyword evidence="3" id="KW-1185">Reference proteome</keyword>
<evidence type="ECO:0000313" key="2">
    <source>
        <dbReference type="EMBL" id="KAG6573520.1"/>
    </source>
</evidence>
<keyword evidence="1" id="KW-0812">Transmembrane</keyword>
<organism evidence="2 3">
    <name type="scientific">Cucurbita argyrosperma subsp. sororia</name>
    <dbReference type="NCBI Taxonomy" id="37648"/>
    <lineage>
        <taxon>Eukaryota</taxon>
        <taxon>Viridiplantae</taxon>
        <taxon>Streptophyta</taxon>
        <taxon>Embryophyta</taxon>
        <taxon>Tracheophyta</taxon>
        <taxon>Spermatophyta</taxon>
        <taxon>Magnoliopsida</taxon>
        <taxon>eudicotyledons</taxon>
        <taxon>Gunneridae</taxon>
        <taxon>Pentapetalae</taxon>
        <taxon>rosids</taxon>
        <taxon>fabids</taxon>
        <taxon>Cucurbitales</taxon>
        <taxon>Cucurbitaceae</taxon>
        <taxon>Cucurbiteae</taxon>
        <taxon>Cucurbita</taxon>
    </lineage>
</organism>
<reference evidence="2 3" key="1">
    <citation type="journal article" date="2021" name="Hortic Res">
        <title>The domestication of Cucurbita argyrosperma as revealed by the genome of its wild relative.</title>
        <authorList>
            <person name="Barrera-Redondo J."/>
            <person name="Sanchez-de la Vega G."/>
            <person name="Aguirre-Liguori J.A."/>
            <person name="Castellanos-Morales G."/>
            <person name="Gutierrez-Guerrero Y.T."/>
            <person name="Aguirre-Dugua X."/>
            <person name="Aguirre-Planter E."/>
            <person name="Tenaillon M.I."/>
            <person name="Lira-Saade R."/>
            <person name="Eguiarte L.E."/>
        </authorList>
    </citation>
    <scope>NUCLEOTIDE SEQUENCE [LARGE SCALE GENOMIC DNA]</scope>
    <source>
        <strain evidence="2">JBR-2021</strain>
    </source>
</reference>
<evidence type="ECO:0000256" key="1">
    <source>
        <dbReference type="SAM" id="Phobius"/>
    </source>
</evidence>
<protein>
    <submittedName>
        <fullName evidence="2">Uncharacterized protein</fullName>
    </submittedName>
</protein>
<dbReference type="PANTHER" id="PTHR34125">
    <property type="entry name" value="OS01G0762900 PROTEIN"/>
    <property type="match status" value="1"/>
</dbReference>
<sequence length="98" mass="10950">MDIQVIQTKVLQHKDQLTVVAAVSVVMSLFVYAAPRFLSILAFFWPLFLSTAVLLVAMTAFGGGFQVGTEVHGEKAGERILDYVAGRPEYAEYQYKYQ</sequence>
<name>A0AAV6M204_9ROSI</name>
<dbReference type="PANTHER" id="PTHR34125:SF7">
    <property type="entry name" value="TRANSMEMBRANE PROTEIN"/>
    <property type="match status" value="1"/>
</dbReference>
<dbReference type="Proteomes" id="UP000685013">
    <property type="component" value="Chromosome 18"/>
</dbReference>
<accession>A0AAV6M204</accession>
<proteinExistence type="predicted"/>
<feature type="transmembrane region" description="Helical" evidence="1">
    <location>
        <begin position="17"/>
        <end position="34"/>
    </location>
</feature>
<dbReference type="AlphaFoldDB" id="A0AAV6M204"/>
<feature type="transmembrane region" description="Helical" evidence="1">
    <location>
        <begin position="40"/>
        <end position="65"/>
    </location>
</feature>
<keyword evidence="1" id="KW-1133">Transmembrane helix</keyword>
<evidence type="ECO:0000313" key="3">
    <source>
        <dbReference type="Proteomes" id="UP000685013"/>
    </source>
</evidence>
<feature type="non-terminal residue" evidence="2">
    <location>
        <position position="1"/>
    </location>
</feature>
<dbReference type="EMBL" id="JAGKQH010000018">
    <property type="protein sequence ID" value="KAG6573520.1"/>
    <property type="molecule type" value="Genomic_DNA"/>
</dbReference>
<keyword evidence="1" id="KW-0472">Membrane</keyword>
<comment type="caution">
    <text evidence="2">The sequence shown here is derived from an EMBL/GenBank/DDBJ whole genome shotgun (WGS) entry which is preliminary data.</text>
</comment>
<gene>
    <name evidence="2" type="ORF">SDJN03_27407</name>
</gene>